<protein>
    <recommendedName>
        <fullName evidence="4">TIGR00299 family protein</fullName>
    </recommendedName>
</protein>
<dbReference type="EMBL" id="FRCZ01000001">
    <property type="protein sequence ID" value="SHM69668.1"/>
    <property type="molecule type" value="Genomic_DNA"/>
</dbReference>
<keyword evidence="1" id="KW-0533">Nickel</keyword>
<dbReference type="STRING" id="1027249.SAMN05216179_0860"/>
<dbReference type="PANTHER" id="PTHR36566">
    <property type="entry name" value="NICKEL INSERTION PROTEIN-RELATED"/>
    <property type="match status" value="1"/>
</dbReference>
<reference evidence="2 3" key="1">
    <citation type="submission" date="2016-11" db="EMBL/GenBank/DDBJ databases">
        <authorList>
            <person name="Jaros S."/>
            <person name="Januszkiewicz K."/>
            <person name="Wedrychowicz H."/>
        </authorList>
    </citation>
    <scope>NUCLEOTIDE SEQUENCE [LARGE SCALE GENOMIC DNA]</scope>
    <source>
        <strain evidence="2 3">CGMCC 1.10681</strain>
    </source>
</reference>
<name>A0A1M7KVW8_9BACI</name>
<dbReference type="InterPro" id="IPR002822">
    <property type="entry name" value="Ni_insertion"/>
</dbReference>
<dbReference type="AlphaFoldDB" id="A0A1M7KVW8"/>
<proteinExistence type="predicted"/>
<evidence type="ECO:0000256" key="1">
    <source>
        <dbReference type="ARBA" id="ARBA00022596"/>
    </source>
</evidence>
<keyword evidence="3" id="KW-1185">Reference proteome</keyword>
<dbReference type="RefSeq" id="WP_073199940.1">
    <property type="nucleotide sequence ID" value="NZ_FRCZ01000001.1"/>
</dbReference>
<dbReference type="NCBIfam" id="TIGR00299">
    <property type="entry name" value="nickel pincer cofactor biosynthesis protein LarC"/>
    <property type="match status" value="1"/>
</dbReference>
<dbReference type="Proteomes" id="UP000184184">
    <property type="component" value="Unassembled WGS sequence"/>
</dbReference>
<dbReference type="PANTHER" id="PTHR36566:SF1">
    <property type="entry name" value="PYRIDINIUM-3,5-BISTHIOCARBOXYLIC ACID MONONUCLEOTIDE NICKEL INSERTION PROTEIN"/>
    <property type="match status" value="1"/>
</dbReference>
<dbReference type="Pfam" id="PF01969">
    <property type="entry name" value="Ni_insertion"/>
    <property type="match status" value="1"/>
</dbReference>
<evidence type="ECO:0000313" key="2">
    <source>
        <dbReference type="EMBL" id="SHM69668.1"/>
    </source>
</evidence>
<organism evidence="2 3">
    <name type="scientific">Gracilibacillus kekensis</name>
    <dbReference type="NCBI Taxonomy" id="1027249"/>
    <lineage>
        <taxon>Bacteria</taxon>
        <taxon>Bacillati</taxon>
        <taxon>Bacillota</taxon>
        <taxon>Bacilli</taxon>
        <taxon>Bacillales</taxon>
        <taxon>Bacillaceae</taxon>
        <taxon>Gracilibacillus</taxon>
    </lineage>
</organism>
<accession>A0A1M7KVW8</accession>
<evidence type="ECO:0000313" key="3">
    <source>
        <dbReference type="Proteomes" id="UP000184184"/>
    </source>
</evidence>
<dbReference type="OrthoDB" id="9765625at2"/>
<gene>
    <name evidence="2" type="ORF">SAMN05216179_0860</name>
</gene>
<evidence type="ECO:0008006" key="4">
    <source>
        <dbReference type="Google" id="ProtNLM"/>
    </source>
</evidence>
<sequence length="257" mass="28522">MTKILYLDCFSGISGDMTIAALLDTGISFEWFESQLSKLNLSQEYKLKLDTVIKNGINSNKFDVIFTEDSHHHDHSHSHTHDHQHNNHHHRTYKDIVKMIKESELNEVVKNISLDMFKKIGEAEAKIHGMDLKDVHFHEVGAIDSIIDIVGVAVLVDHLKVDQIIASPIPVGSGHIHIDHGIYPVPAPATLEVLKDVPLKKSTITGELTTPTGAAIIKTLVSEFSEMPSMQVKHIGYGAGTKTFPDHPNVLRVLIGE</sequence>